<keyword evidence="2" id="KW-1185">Reference proteome</keyword>
<name>A0A6P9F3V7_ZALCA</name>
<sequence>MLHRPPGAPATPPGAGGPERPAGAAGARDTALRPLPGRDPQPEGLSWQEATLSSRPGRRGTRGCRPPGTRAPRSRAAQDEIRGPRLGWGAREGSLCVSGGFVRALSAAAAMGPKTRAWGICH</sequence>
<protein>
    <submittedName>
        <fullName evidence="3">Uncharacterized protein LOC113907888 isoform X1</fullName>
    </submittedName>
</protein>
<evidence type="ECO:0000313" key="2">
    <source>
        <dbReference type="Proteomes" id="UP000515165"/>
    </source>
</evidence>
<dbReference type="RefSeq" id="XP_035580589.1">
    <property type="nucleotide sequence ID" value="XM_035724696.1"/>
</dbReference>
<feature type="compositionally biased region" description="Pro residues" evidence="1">
    <location>
        <begin position="1"/>
        <end position="12"/>
    </location>
</feature>
<reference evidence="3" key="1">
    <citation type="submission" date="2025-08" db="UniProtKB">
        <authorList>
            <consortium name="RefSeq"/>
        </authorList>
    </citation>
    <scope>IDENTIFICATION</scope>
    <source>
        <tissue evidence="3">Blood</tissue>
    </source>
</reference>
<dbReference type="GeneID" id="113907888"/>
<accession>A0A6P9F3V7</accession>
<dbReference type="Proteomes" id="UP000515165">
    <property type="component" value="Chromosome 16"/>
</dbReference>
<feature type="region of interest" description="Disordered" evidence="1">
    <location>
        <begin position="1"/>
        <end position="87"/>
    </location>
</feature>
<dbReference type="AlphaFoldDB" id="A0A6P9F3V7"/>
<proteinExistence type="predicted"/>
<gene>
    <name evidence="3" type="primary">LOC113907888</name>
</gene>
<evidence type="ECO:0000256" key="1">
    <source>
        <dbReference type="SAM" id="MobiDB-lite"/>
    </source>
</evidence>
<organism evidence="2 3">
    <name type="scientific">Zalophus californianus</name>
    <name type="common">California sealion</name>
    <dbReference type="NCBI Taxonomy" id="9704"/>
    <lineage>
        <taxon>Eukaryota</taxon>
        <taxon>Metazoa</taxon>
        <taxon>Chordata</taxon>
        <taxon>Craniata</taxon>
        <taxon>Vertebrata</taxon>
        <taxon>Euteleostomi</taxon>
        <taxon>Mammalia</taxon>
        <taxon>Eutheria</taxon>
        <taxon>Laurasiatheria</taxon>
        <taxon>Carnivora</taxon>
        <taxon>Caniformia</taxon>
        <taxon>Pinnipedia</taxon>
        <taxon>Otariidae</taxon>
        <taxon>Zalophus</taxon>
    </lineage>
</organism>
<feature type="compositionally biased region" description="Low complexity" evidence="1">
    <location>
        <begin position="18"/>
        <end position="28"/>
    </location>
</feature>
<evidence type="ECO:0000313" key="3">
    <source>
        <dbReference type="RefSeq" id="XP_035580589.1"/>
    </source>
</evidence>